<name>A0A9W7L8J1_9STRA</name>
<dbReference type="SUPFAM" id="SSF50156">
    <property type="entry name" value="PDZ domain-like"/>
    <property type="match status" value="1"/>
</dbReference>
<comment type="caution">
    <text evidence="2">The sequence shown here is derived from an EMBL/GenBank/DDBJ whole genome shotgun (WGS) entry which is preliminary data.</text>
</comment>
<dbReference type="EMBL" id="BRYA01001170">
    <property type="protein sequence ID" value="GMI39976.1"/>
    <property type="molecule type" value="Genomic_DNA"/>
</dbReference>
<evidence type="ECO:0008006" key="4">
    <source>
        <dbReference type="Google" id="ProtNLM"/>
    </source>
</evidence>
<organism evidence="2 3">
    <name type="scientific">Triparma columacea</name>
    <dbReference type="NCBI Taxonomy" id="722753"/>
    <lineage>
        <taxon>Eukaryota</taxon>
        <taxon>Sar</taxon>
        <taxon>Stramenopiles</taxon>
        <taxon>Ochrophyta</taxon>
        <taxon>Bolidophyceae</taxon>
        <taxon>Parmales</taxon>
        <taxon>Triparmaceae</taxon>
        <taxon>Triparma</taxon>
    </lineage>
</organism>
<dbReference type="OrthoDB" id="10415437at2759"/>
<evidence type="ECO:0000313" key="3">
    <source>
        <dbReference type="Proteomes" id="UP001165065"/>
    </source>
</evidence>
<reference evidence="3" key="1">
    <citation type="journal article" date="2023" name="Commun. Biol.">
        <title>Genome analysis of Parmales, the sister group of diatoms, reveals the evolutionary specialization of diatoms from phago-mixotrophs to photoautotrophs.</title>
        <authorList>
            <person name="Ban H."/>
            <person name="Sato S."/>
            <person name="Yoshikawa S."/>
            <person name="Yamada K."/>
            <person name="Nakamura Y."/>
            <person name="Ichinomiya M."/>
            <person name="Sato N."/>
            <person name="Blanc-Mathieu R."/>
            <person name="Endo H."/>
            <person name="Kuwata A."/>
            <person name="Ogata H."/>
        </authorList>
    </citation>
    <scope>NUCLEOTIDE SEQUENCE [LARGE SCALE GENOMIC DNA]</scope>
</reference>
<evidence type="ECO:0000256" key="1">
    <source>
        <dbReference type="SAM" id="MobiDB-lite"/>
    </source>
</evidence>
<dbReference type="InterPro" id="IPR036034">
    <property type="entry name" value="PDZ_sf"/>
</dbReference>
<dbReference type="Gene3D" id="2.30.42.10">
    <property type="match status" value="1"/>
</dbReference>
<protein>
    <recommendedName>
        <fullName evidence="4">PDZ domain-containing protein</fullName>
    </recommendedName>
</protein>
<feature type="compositionally biased region" description="Basic residues" evidence="1">
    <location>
        <begin position="240"/>
        <end position="252"/>
    </location>
</feature>
<proteinExistence type="predicted"/>
<sequence>MVFASIKSIVSSALSLFPRRRKSSQPSIIVDIDASTLHSKIESGSLTSLPLGFLHWNFSLTSQSKYTFHSFTFTESSLGITINVRRPYSAIVSALRELGKHSGLKVGDVIVSIGGQCPRQWLDMVAQQLLEAERPLVVEIMRVEGENEVIKKALSEPSSMPAVVHTKAPRILSPQTEFAITQASSFSRPSVSSIDSPGKKKSAKSAKSAKKGKGKTPAKKGGKSAKARQAVRVNDGTPSRKLKKTKSKAKKR</sequence>
<keyword evidence="3" id="KW-1185">Reference proteome</keyword>
<evidence type="ECO:0000313" key="2">
    <source>
        <dbReference type="EMBL" id="GMI39976.1"/>
    </source>
</evidence>
<accession>A0A9W7L8J1</accession>
<dbReference type="AlphaFoldDB" id="A0A9W7L8J1"/>
<dbReference type="Proteomes" id="UP001165065">
    <property type="component" value="Unassembled WGS sequence"/>
</dbReference>
<feature type="compositionally biased region" description="Basic residues" evidence="1">
    <location>
        <begin position="199"/>
        <end position="226"/>
    </location>
</feature>
<gene>
    <name evidence="2" type="ORF">TrCOL_g2011</name>
</gene>
<feature type="region of interest" description="Disordered" evidence="1">
    <location>
        <begin position="188"/>
        <end position="252"/>
    </location>
</feature>